<proteinExistence type="inferred from homology"/>
<dbReference type="InterPro" id="IPR013108">
    <property type="entry name" value="Amidohydro_3"/>
</dbReference>
<feature type="binding site" evidence="7">
    <location>
        <position position="62"/>
    </location>
    <ligand>
        <name>Zn(2+)</name>
        <dbReference type="ChEBI" id="CHEBI:29105"/>
        <label>1</label>
    </ligand>
</feature>
<dbReference type="Pfam" id="PF07969">
    <property type="entry name" value="Amidohydro_3"/>
    <property type="match status" value="1"/>
</dbReference>
<dbReference type="AlphaFoldDB" id="A0A9D1KRF6"/>
<feature type="binding site" evidence="7">
    <location>
        <position position="233"/>
    </location>
    <ligand>
        <name>Zn(2+)</name>
        <dbReference type="ChEBI" id="CHEBI:29105"/>
        <label>2</label>
    </ligand>
</feature>
<dbReference type="SUPFAM" id="SSF51556">
    <property type="entry name" value="Metallo-dependent hydrolases"/>
    <property type="match status" value="1"/>
</dbReference>
<dbReference type="InterPro" id="IPR002195">
    <property type="entry name" value="Dihydroorotase_CS"/>
</dbReference>
<dbReference type="InterPro" id="IPR011059">
    <property type="entry name" value="Metal-dep_hydrolase_composite"/>
</dbReference>
<dbReference type="NCBIfam" id="TIGR00857">
    <property type="entry name" value="pyrC_multi"/>
    <property type="match status" value="1"/>
</dbReference>
<evidence type="ECO:0000259" key="9">
    <source>
        <dbReference type="Pfam" id="PF12890"/>
    </source>
</evidence>
<feature type="binding site" evidence="7">
    <location>
        <position position="153"/>
    </location>
    <ligand>
        <name>Zn(2+)</name>
        <dbReference type="ChEBI" id="CHEBI:29105"/>
        <label>2</label>
    </ligand>
</feature>
<dbReference type="EC" id="3.5.2.3" evidence="7"/>
<name>A0A9D1KRF6_9FIRM</name>
<keyword evidence="4 7" id="KW-0378">Hydrolase</keyword>
<evidence type="ECO:0000256" key="2">
    <source>
        <dbReference type="ARBA" id="ARBA00010286"/>
    </source>
</evidence>
<feature type="binding site" evidence="7">
    <location>
        <position position="64"/>
    </location>
    <ligand>
        <name>Zn(2+)</name>
        <dbReference type="ChEBI" id="CHEBI:29105"/>
        <label>1</label>
    </ligand>
</feature>
<dbReference type="Proteomes" id="UP000824160">
    <property type="component" value="Unassembled WGS sequence"/>
</dbReference>
<evidence type="ECO:0000256" key="4">
    <source>
        <dbReference type="ARBA" id="ARBA00022801"/>
    </source>
</evidence>
<dbReference type="EMBL" id="DVLW01000206">
    <property type="protein sequence ID" value="HIT95023.1"/>
    <property type="molecule type" value="Genomic_DNA"/>
</dbReference>
<comment type="catalytic activity">
    <reaction evidence="7">
        <text>(S)-dihydroorotate + H2O = N-carbamoyl-L-aspartate + H(+)</text>
        <dbReference type="Rhea" id="RHEA:24296"/>
        <dbReference type="ChEBI" id="CHEBI:15377"/>
        <dbReference type="ChEBI" id="CHEBI:15378"/>
        <dbReference type="ChEBI" id="CHEBI:30864"/>
        <dbReference type="ChEBI" id="CHEBI:32814"/>
        <dbReference type="EC" id="3.5.2.3"/>
    </reaction>
</comment>
<dbReference type="Pfam" id="PF12890">
    <property type="entry name" value="DHOase"/>
    <property type="match status" value="1"/>
</dbReference>
<feature type="binding site" evidence="7">
    <location>
        <position position="279"/>
    </location>
    <ligand>
        <name>substrate</name>
    </ligand>
</feature>
<dbReference type="Gene3D" id="3.20.20.140">
    <property type="entry name" value="Metal-dependent hydrolases"/>
    <property type="match status" value="1"/>
</dbReference>
<evidence type="ECO:0000256" key="1">
    <source>
        <dbReference type="ARBA" id="ARBA00002368"/>
    </source>
</evidence>
<evidence type="ECO:0000256" key="3">
    <source>
        <dbReference type="ARBA" id="ARBA00022723"/>
    </source>
</evidence>
<comment type="caution">
    <text evidence="7">Lacks conserved residue(s) required for the propagation of feature annotation.</text>
</comment>
<gene>
    <name evidence="7" type="primary">pyrC</name>
    <name evidence="10" type="ORF">IAC43_07540</name>
</gene>
<keyword evidence="5 7" id="KW-0862">Zinc</keyword>
<dbReference type="SUPFAM" id="SSF51338">
    <property type="entry name" value="Composite domain of metallo-dependent hydrolases"/>
    <property type="match status" value="1"/>
</dbReference>
<dbReference type="HAMAP" id="MF_00220_B">
    <property type="entry name" value="PyrC_classI_B"/>
    <property type="match status" value="1"/>
</dbReference>
<comment type="function">
    <text evidence="1 7">Catalyzes the reversible cyclization of carbamoyl aspartate to dihydroorotate.</text>
</comment>
<dbReference type="InterPro" id="IPR004722">
    <property type="entry name" value="DHOase"/>
</dbReference>
<dbReference type="InterPro" id="IPR032466">
    <property type="entry name" value="Metal_Hydrolase"/>
</dbReference>
<evidence type="ECO:0000313" key="10">
    <source>
        <dbReference type="EMBL" id="HIT95023.1"/>
    </source>
</evidence>
<comment type="caution">
    <text evidence="10">The sequence shown here is derived from an EMBL/GenBank/DDBJ whole genome shotgun (WGS) entry which is preliminary data.</text>
</comment>
<evidence type="ECO:0000256" key="7">
    <source>
        <dbReference type="HAMAP-Rule" id="MF_00220"/>
    </source>
</evidence>
<dbReference type="PANTHER" id="PTHR43668">
    <property type="entry name" value="ALLANTOINASE"/>
    <property type="match status" value="1"/>
</dbReference>
<dbReference type="GO" id="GO:0004151">
    <property type="term" value="F:dihydroorotase activity"/>
    <property type="evidence" value="ECO:0007669"/>
    <property type="project" value="UniProtKB-UniRule"/>
</dbReference>
<dbReference type="CDD" id="cd01317">
    <property type="entry name" value="DHOase_IIa"/>
    <property type="match status" value="1"/>
</dbReference>
<comment type="pathway">
    <text evidence="7">Pyrimidine metabolism; UMP biosynthesis via de novo pathway; (S)-dihydroorotate from bicarbonate: step 3/3.</text>
</comment>
<dbReference type="PANTHER" id="PTHR43668:SF2">
    <property type="entry name" value="ALLANTOINASE"/>
    <property type="match status" value="1"/>
</dbReference>
<dbReference type="InterPro" id="IPR024403">
    <property type="entry name" value="DHOase_cat"/>
</dbReference>
<organism evidence="10 11">
    <name type="scientific">Candidatus Faecivivens stercoripullorum</name>
    <dbReference type="NCBI Taxonomy" id="2840805"/>
    <lineage>
        <taxon>Bacteria</taxon>
        <taxon>Bacillati</taxon>
        <taxon>Bacillota</taxon>
        <taxon>Clostridia</taxon>
        <taxon>Eubacteriales</taxon>
        <taxon>Oscillospiraceae</taxon>
        <taxon>Oscillospiraceae incertae sedis</taxon>
        <taxon>Candidatus Faecivivens</taxon>
    </lineage>
</organism>
<dbReference type="Gene3D" id="2.30.40.10">
    <property type="entry name" value="Urease, subunit C, domain 1"/>
    <property type="match status" value="1"/>
</dbReference>
<keyword evidence="3 7" id="KW-0479">Metal-binding</keyword>
<sequence>MILIKGGRVVSPKNGVDGLYDILIDGDRIVRVSSEPIEDLPDDVRVLDASGKHVFPGFVDMHVHLRDPGQTHKEDIYTGCAAAAAGGVTSVACMPNTRPAVDSPETIRYILDKAQTASARVYPVACVTKSMDGEVLTDMAALKNAGAVAFSDDGRPVRNARTMLEGMQHAACVGKMVLSHCEDLDLIAGGIIHKGEVSRMLGVRGMDRASEDSITAREICLSDSSGAPIHICHVSTRGAVDLIRHAKSRGVRVTCETAPHYFILDHQKLLSKDADYRMNPPLREQKDIRAILGGLADGTIDCIITDHAPHTAEEKSDFYTAPNGVVGLETSFAACYTYLVKTGVISLRRLVELMSENPATILGIPGGSIEEGGPADIAIADVNRVWKVEPEKLHSKSKNTVFKGMTLQGKVITTICRGQIVYEEPDDDAQNN</sequence>
<feature type="binding site" evidence="7">
    <location>
        <position position="153"/>
    </location>
    <ligand>
        <name>Zn(2+)</name>
        <dbReference type="ChEBI" id="CHEBI:29105"/>
        <label>1</label>
    </ligand>
</feature>
<evidence type="ECO:0000313" key="11">
    <source>
        <dbReference type="Proteomes" id="UP000824160"/>
    </source>
</evidence>
<feature type="binding site" evidence="7">
    <location>
        <position position="180"/>
    </location>
    <ligand>
        <name>Zn(2+)</name>
        <dbReference type="ChEBI" id="CHEBI:29105"/>
        <label>2</label>
    </ligand>
</feature>
<comment type="cofactor">
    <cofactor evidence="7">
        <name>Zn(2+)</name>
        <dbReference type="ChEBI" id="CHEBI:29105"/>
    </cofactor>
    <text evidence="7">Binds 2 Zn(2+) ions per subunit.</text>
</comment>
<dbReference type="InterPro" id="IPR050138">
    <property type="entry name" value="DHOase/Allantoinase_Hydrolase"/>
</dbReference>
<feature type="binding site" evidence="7">
    <location>
        <position position="310"/>
    </location>
    <ligand>
        <name>substrate</name>
    </ligand>
</feature>
<feature type="binding site" evidence="7">
    <location>
        <position position="306"/>
    </location>
    <ligand>
        <name>Zn(2+)</name>
        <dbReference type="ChEBI" id="CHEBI:29105"/>
        <label>1</label>
    </ligand>
</feature>
<dbReference type="GO" id="GO:0006145">
    <property type="term" value="P:purine nucleobase catabolic process"/>
    <property type="evidence" value="ECO:0007669"/>
    <property type="project" value="TreeGrafter"/>
</dbReference>
<accession>A0A9D1KRF6</accession>
<dbReference type="GO" id="GO:0005737">
    <property type="term" value="C:cytoplasm"/>
    <property type="evidence" value="ECO:0007669"/>
    <property type="project" value="TreeGrafter"/>
</dbReference>
<protein>
    <recommendedName>
        <fullName evidence="7">Dihydroorotase</fullName>
        <shortName evidence="7">DHOase</shortName>
        <ecNumber evidence="7">3.5.2.3</ecNumber>
    </recommendedName>
</protein>
<feature type="binding site" evidence="7">
    <location>
        <position position="96"/>
    </location>
    <ligand>
        <name>substrate</name>
    </ligand>
</feature>
<dbReference type="GO" id="GO:0004038">
    <property type="term" value="F:allantoinase activity"/>
    <property type="evidence" value="ECO:0007669"/>
    <property type="project" value="TreeGrafter"/>
</dbReference>
<dbReference type="GO" id="GO:0008270">
    <property type="term" value="F:zinc ion binding"/>
    <property type="evidence" value="ECO:0007669"/>
    <property type="project" value="UniProtKB-UniRule"/>
</dbReference>
<feature type="binding site" evidence="7">
    <location>
        <begin position="64"/>
        <end position="66"/>
    </location>
    <ligand>
        <name>substrate</name>
    </ligand>
</feature>
<reference evidence="10" key="2">
    <citation type="journal article" date="2021" name="PeerJ">
        <title>Extensive microbial diversity within the chicken gut microbiome revealed by metagenomics and culture.</title>
        <authorList>
            <person name="Gilroy R."/>
            <person name="Ravi A."/>
            <person name="Getino M."/>
            <person name="Pursley I."/>
            <person name="Horton D.L."/>
            <person name="Alikhan N.F."/>
            <person name="Baker D."/>
            <person name="Gharbi K."/>
            <person name="Hall N."/>
            <person name="Watson M."/>
            <person name="Adriaenssens E.M."/>
            <person name="Foster-Nyarko E."/>
            <person name="Jarju S."/>
            <person name="Secka A."/>
            <person name="Antonio M."/>
            <person name="Oren A."/>
            <person name="Chaudhuri R.R."/>
            <person name="La Ragione R."/>
            <person name="Hildebrand F."/>
            <person name="Pallen M.J."/>
        </authorList>
    </citation>
    <scope>NUCLEOTIDE SEQUENCE</scope>
    <source>
        <strain evidence="10">ChiBcec7-5410</strain>
    </source>
</reference>
<comment type="similarity">
    <text evidence="2 7">Belongs to the metallo-dependent hydrolases superfamily. DHOase family. Class I DHOase subfamily.</text>
</comment>
<evidence type="ECO:0000256" key="5">
    <source>
        <dbReference type="ARBA" id="ARBA00022833"/>
    </source>
</evidence>
<keyword evidence="6 7" id="KW-0665">Pyrimidine biosynthesis</keyword>
<feature type="domain" description="Amidohydrolase 3" evidence="8">
    <location>
        <begin position="339"/>
        <end position="422"/>
    </location>
</feature>
<evidence type="ECO:0000259" key="8">
    <source>
        <dbReference type="Pfam" id="PF07969"/>
    </source>
</evidence>
<feature type="domain" description="Dihydroorotase catalytic" evidence="9">
    <location>
        <begin position="51"/>
        <end position="237"/>
    </location>
</feature>
<reference evidence="10" key="1">
    <citation type="submission" date="2020-10" db="EMBL/GenBank/DDBJ databases">
        <authorList>
            <person name="Gilroy R."/>
        </authorList>
    </citation>
    <scope>NUCLEOTIDE SEQUENCE</scope>
    <source>
        <strain evidence="10">ChiBcec7-5410</strain>
    </source>
</reference>
<feature type="active site" evidence="7">
    <location>
        <position position="306"/>
    </location>
</feature>
<dbReference type="GO" id="GO:0044205">
    <property type="term" value="P:'de novo' UMP biosynthetic process"/>
    <property type="evidence" value="ECO:0007669"/>
    <property type="project" value="UniProtKB-UniRule"/>
</dbReference>
<dbReference type="PROSITE" id="PS00482">
    <property type="entry name" value="DIHYDROOROTASE_1"/>
    <property type="match status" value="1"/>
</dbReference>
<evidence type="ECO:0000256" key="6">
    <source>
        <dbReference type="ARBA" id="ARBA00022975"/>
    </source>
</evidence>